<proteinExistence type="predicted"/>
<protein>
    <submittedName>
        <fullName evidence="2 3">Putative alcohol dehydrogenase</fullName>
    </submittedName>
</protein>
<gene>
    <name evidence="2" type="ORF">ZHAS_00007289</name>
</gene>
<evidence type="ECO:0000313" key="2">
    <source>
        <dbReference type="EMBL" id="KFB39910.1"/>
    </source>
</evidence>
<dbReference type="Proteomes" id="UP000030765">
    <property type="component" value="Unassembled WGS sequence"/>
</dbReference>
<name>A0A084VPL6_ANOSI</name>
<dbReference type="EMBL" id="KE524999">
    <property type="protein sequence ID" value="KFB39910.1"/>
    <property type="molecule type" value="Genomic_DNA"/>
</dbReference>
<dbReference type="EnsemblMetazoa" id="ASIC007289-RA">
    <property type="protein sequence ID" value="ASIC007289-PA"/>
    <property type="gene ID" value="ASIC007289"/>
</dbReference>
<sequence length="77" mass="8555">MSDRGPVLLKKVMRTPKIIPTGVYFSASWSCANELVKMPYLPGRDQKGTSAGGVRNQNDHPTARASFFSRLLDRAYP</sequence>
<keyword evidence="4" id="KW-1185">Reference proteome</keyword>
<dbReference type="VEuPathDB" id="VectorBase:ASIC007289"/>
<accession>A0A084VPL6</accession>
<feature type="region of interest" description="Disordered" evidence="1">
    <location>
        <begin position="44"/>
        <end position="66"/>
    </location>
</feature>
<dbReference type="AlphaFoldDB" id="A0A084VPL6"/>
<evidence type="ECO:0000256" key="1">
    <source>
        <dbReference type="SAM" id="MobiDB-lite"/>
    </source>
</evidence>
<evidence type="ECO:0000313" key="4">
    <source>
        <dbReference type="Proteomes" id="UP000030765"/>
    </source>
</evidence>
<evidence type="ECO:0000313" key="3">
    <source>
        <dbReference type="EnsemblMetazoa" id="ASIC007289-PA"/>
    </source>
</evidence>
<reference evidence="3" key="2">
    <citation type="submission" date="2020-05" db="UniProtKB">
        <authorList>
            <consortium name="EnsemblMetazoa"/>
        </authorList>
    </citation>
    <scope>IDENTIFICATION</scope>
</reference>
<dbReference type="EMBL" id="ATLV01015012">
    <property type="status" value="NOT_ANNOTATED_CDS"/>
    <property type="molecule type" value="Genomic_DNA"/>
</dbReference>
<reference evidence="2 4" key="1">
    <citation type="journal article" date="2014" name="BMC Genomics">
        <title>Genome sequence of Anopheles sinensis provides insight into genetics basis of mosquito competence for malaria parasites.</title>
        <authorList>
            <person name="Zhou D."/>
            <person name="Zhang D."/>
            <person name="Ding G."/>
            <person name="Shi L."/>
            <person name="Hou Q."/>
            <person name="Ye Y."/>
            <person name="Xu Y."/>
            <person name="Zhou H."/>
            <person name="Xiong C."/>
            <person name="Li S."/>
            <person name="Yu J."/>
            <person name="Hong S."/>
            <person name="Yu X."/>
            <person name="Zou P."/>
            <person name="Chen C."/>
            <person name="Chang X."/>
            <person name="Wang W."/>
            <person name="Lv Y."/>
            <person name="Sun Y."/>
            <person name="Ma L."/>
            <person name="Shen B."/>
            <person name="Zhu C."/>
        </authorList>
    </citation>
    <scope>NUCLEOTIDE SEQUENCE [LARGE SCALE GENOMIC DNA]</scope>
</reference>
<organism evidence="2">
    <name type="scientific">Anopheles sinensis</name>
    <name type="common">Mosquito</name>
    <dbReference type="NCBI Taxonomy" id="74873"/>
    <lineage>
        <taxon>Eukaryota</taxon>
        <taxon>Metazoa</taxon>
        <taxon>Ecdysozoa</taxon>
        <taxon>Arthropoda</taxon>
        <taxon>Hexapoda</taxon>
        <taxon>Insecta</taxon>
        <taxon>Pterygota</taxon>
        <taxon>Neoptera</taxon>
        <taxon>Endopterygota</taxon>
        <taxon>Diptera</taxon>
        <taxon>Nematocera</taxon>
        <taxon>Culicoidea</taxon>
        <taxon>Culicidae</taxon>
        <taxon>Anophelinae</taxon>
        <taxon>Anopheles</taxon>
    </lineage>
</organism>